<dbReference type="Proteomes" id="UP001501523">
    <property type="component" value="Unassembled WGS sequence"/>
</dbReference>
<name>A0ABN1ISQ2_9GAMM</name>
<reference evidence="1 2" key="1">
    <citation type="journal article" date="2019" name="Int. J. Syst. Evol. Microbiol.">
        <title>The Global Catalogue of Microorganisms (GCM) 10K type strain sequencing project: providing services to taxonomists for standard genome sequencing and annotation.</title>
        <authorList>
            <consortium name="The Broad Institute Genomics Platform"/>
            <consortium name="The Broad Institute Genome Sequencing Center for Infectious Disease"/>
            <person name="Wu L."/>
            <person name="Ma J."/>
        </authorList>
    </citation>
    <scope>NUCLEOTIDE SEQUENCE [LARGE SCALE GENOMIC DNA]</scope>
    <source>
        <strain evidence="1 2">JCM 15421</strain>
    </source>
</reference>
<accession>A0ABN1ISQ2</accession>
<keyword evidence="2" id="KW-1185">Reference proteome</keyword>
<comment type="caution">
    <text evidence="1">The sequence shown here is derived from an EMBL/GenBank/DDBJ whole genome shotgun (WGS) entry which is preliminary data.</text>
</comment>
<evidence type="ECO:0000313" key="1">
    <source>
        <dbReference type="EMBL" id="GAA0720340.1"/>
    </source>
</evidence>
<organism evidence="1 2">
    <name type="scientific">Dokdonella soli</name>
    <dbReference type="NCBI Taxonomy" id="529810"/>
    <lineage>
        <taxon>Bacteria</taxon>
        <taxon>Pseudomonadati</taxon>
        <taxon>Pseudomonadota</taxon>
        <taxon>Gammaproteobacteria</taxon>
        <taxon>Lysobacterales</taxon>
        <taxon>Rhodanobacteraceae</taxon>
        <taxon>Dokdonella</taxon>
    </lineage>
</organism>
<protein>
    <recommendedName>
        <fullName evidence="3">XRE family transcriptional regulator</fullName>
    </recommendedName>
</protein>
<sequence length="135" mass="15229">MSARSDRGDFENAYLSVIRALRVLAASPEEACELQGHYNVAYEVKLEAEAAPYIFDLPACTLTNEHKQALLGIVAALQSIPQEVLAFTSIKEESLEKMKHSSWKVPRGMARLLVDALKPTTDINSWYFEQDRSKW</sequence>
<proteinExistence type="predicted"/>
<evidence type="ECO:0000313" key="2">
    <source>
        <dbReference type="Proteomes" id="UP001501523"/>
    </source>
</evidence>
<dbReference type="EMBL" id="BAAAEU010000024">
    <property type="protein sequence ID" value="GAA0720340.1"/>
    <property type="molecule type" value="Genomic_DNA"/>
</dbReference>
<evidence type="ECO:0008006" key="3">
    <source>
        <dbReference type="Google" id="ProtNLM"/>
    </source>
</evidence>
<dbReference type="RefSeq" id="WP_343792510.1">
    <property type="nucleotide sequence ID" value="NZ_BAAAEU010000024.1"/>
</dbReference>
<gene>
    <name evidence="1" type="ORF">GCM10009105_29650</name>
</gene>